<dbReference type="GO" id="GO:0006265">
    <property type="term" value="P:DNA topological change"/>
    <property type="evidence" value="ECO:0007669"/>
    <property type="project" value="UniProtKB-UniRule"/>
</dbReference>
<dbReference type="Pfam" id="PF01751">
    <property type="entry name" value="Toprim"/>
    <property type="match status" value="1"/>
</dbReference>
<dbReference type="Gene3D" id="3.30.565.10">
    <property type="entry name" value="Histidine kinase-like ATPase, C-terminal domain"/>
    <property type="match status" value="2"/>
</dbReference>
<dbReference type="InterPro" id="IPR036890">
    <property type="entry name" value="HATPase_C_sf"/>
</dbReference>
<gene>
    <name evidence="18" type="ORF">AWRI4233_LOCUS5318</name>
</gene>
<evidence type="ECO:0000256" key="11">
    <source>
        <dbReference type="ARBA" id="ARBA00023235"/>
    </source>
</evidence>
<dbReference type="Gene3D" id="1.10.268.10">
    <property type="entry name" value="Topoisomerase, domain 3"/>
    <property type="match status" value="1"/>
</dbReference>
<dbReference type="InterPro" id="IPR050634">
    <property type="entry name" value="DNA_Topoisomerase_II"/>
</dbReference>
<reference evidence="18" key="1">
    <citation type="submission" date="2020-06" db="EMBL/GenBank/DDBJ databases">
        <authorList>
            <person name="Onetto C."/>
        </authorList>
    </citation>
    <scope>NUCLEOTIDE SEQUENCE</scope>
</reference>
<feature type="compositionally biased region" description="Low complexity" evidence="15">
    <location>
        <begin position="1649"/>
        <end position="1667"/>
    </location>
</feature>
<evidence type="ECO:0000256" key="4">
    <source>
        <dbReference type="ARBA" id="ARBA00011080"/>
    </source>
</evidence>
<dbReference type="CDD" id="cd03481">
    <property type="entry name" value="TopoIIA_Trans_ScTopoIIA"/>
    <property type="match status" value="1"/>
</dbReference>
<dbReference type="InterPro" id="IPR001241">
    <property type="entry name" value="Topo_IIA"/>
</dbReference>
<feature type="compositionally biased region" description="Acidic residues" evidence="15">
    <location>
        <begin position="1628"/>
        <end position="1648"/>
    </location>
</feature>
<evidence type="ECO:0000256" key="13">
    <source>
        <dbReference type="RuleBase" id="RU362094"/>
    </source>
</evidence>
<comment type="caution">
    <text evidence="18">The sequence shown here is derived from an EMBL/GenBank/DDBJ whole genome shotgun (WGS) entry which is preliminary data.</text>
</comment>
<keyword evidence="5" id="KW-0479">Metal-binding</keyword>
<comment type="cofactor">
    <cofactor evidence="2">
        <name>Ca(2+)</name>
        <dbReference type="ChEBI" id="CHEBI:29108"/>
    </cofactor>
</comment>
<comment type="function">
    <text evidence="13">Control of topological states of DNA by transient breakage and subsequent rejoining of DNA strands. Topoisomerase II makes double-strand breaks.</text>
</comment>
<dbReference type="InterPro" id="IPR034157">
    <property type="entry name" value="TOPRIM_TopoII"/>
</dbReference>
<dbReference type="SMART" id="SM00434">
    <property type="entry name" value="TOP4c"/>
    <property type="match status" value="1"/>
</dbReference>
<feature type="compositionally biased region" description="Acidic residues" evidence="15">
    <location>
        <begin position="1675"/>
        <end position="1702"/>
    </location>
</feature>
<comment type="subunit">
    <text evidence="13">Homodimer.</text>
</comment>
<dbReference type="GO" id="GO:0000819">
    <property type="term" value="P:sister chromatid segregation"/>
    <property type="evidence" value="ECO:0007669"/>
    <property type="project" value="TreeGrafter"/>
</dbReference>
<accession>A0A9N8JYK3</accession>
<dbReference type="SUPFAM" id="SSF55874">
    <property type="entry name" value="ATPase domain of HSP90 chaperone/DNA topoisomerase II/histidine kinase"/>
    <property type="match status" value="1"/>
</dbReference>
<evidence type="ECO:0000256" key="2">
    <source>
        <dbReference type="ARBA" id="ARBA00001913"/>
    </source>
</evidence>
<dbReference type="PROSITE" id="PS52040">
    <property type="entry name" value="TOPO_IIA"/>
    <property type="match status" value="1"/>
</dbReference>
<dbReference type="Pfam" id="PF16898">
    <property type="entry name" value="TOPRIM_C"/>
    <property type="match status" value="1"/>
</dbReference>
<evidence type="ECO:0000259" key="16">
    <source>
        <dbReference type="PROSITE" id="PS50880"/>
    </source>
</evidence>
<dbReference type="FunFam" id="3.40.50.670:FF:000001">
    <property type="entry name" value="DNA topoisomerase 2"/>
    <property type="match status" value="2"/>
</dbReference>
<dbReference type="EC" id="5.6.2.2" evidence="13"/>
<feature type="region of interest" description="Disordered" evidence="15">
    <location>
        <begin position="1623"/>
        <end position="1702"/>
    </location>
</feature>
<dbReference type="FunFam" id="3.30.1360.40:FF:000003">
    <property type="entry name" value="DNA topoisomerase 2"/>
    <property type="match status" value="1"/>
</dbReference>
<evidence type="ECO:0000256" key="1">
    <source>
        <dbReference type="ARBA" id="ARBA00000185"/>
    </source>
</evidence>
<evidence type="ECO:0000256" key="9">
    <source>
        <dbReference type="ARBA" id="ARBA00023029"/>
    </source>
</evidence>
<dbReference type="InterPro" id="IPR006171">
    <property type="entry name" value="TOPRIM_dom"/>
</dbReference>
<dbReference type="InterPro" id="IPR013506">
    <property type="entry name" value="Topo_IIA_bsu_dom2"/>
</dbReference>
<dbReference type="CDD" id="cd00187">
    <property type="entry name" value="TOP4c"/>
    <property type="match status" value="1"/>
</dbReference>
<comment type="catalytic activity">
    <reaction evidence="1 12 13">
        <text>ATP-dependent breakage, passage and rejoining of double-stranded DNA.</text>
        <dbReference type="EC" id="5.6.2.2"/>
    </reaction>
</comment>
<dbReference type="GO" id="GO:0000712">
    <property type="term" value="P:resolution of meiotic recombination intermediates"/>
    <property type="evidence" value="ECO:0007669"/>
    <property type="project" value="TreeGrafter"/>
</dbReference>
<organism evidence="18 19">
    <name type="scientific">Aureobasidium mustum</name>
    <dbReference type="NCBI Taxonomy" id="2773714"/>
    <lineage>
        <taxon>Eukaryota</taxon>
        <taxon>Fungi</taxon>
        <taxon>Dikarya</taxon>
        <taxon>Ascomycota</taxon>
        <taxon>Pezizomycotina</taxon>
        <taxon>Dothideomycetes</taxon>
        <taxon>Dothideomycetidae</taxon>
        <taxon>Dothideales</taxon>
        <taxon>Saccotheciaceae</taxon>
        <taxon>Aureobasidium</taxon>
    </lineage>
</organism>
<name>A0A9N8JYK3_9PEZI</name>
<dbReference type="GO" id="GO:0003677">
    <property type="term" value="F:DNA binding"/>
    <property type="evidence" value="ECO:0007669"/>
    <property type="project" value="UniProtKB-UniRule"/>
</dbReference>
<dbReference type="InterPro" id="IPR013758">
    <property type="entry name" value="Topo_IIA_A/C_ab"/>
</dbReference>
<evidence type="ECO:0000256" key="14">
    <source>
        <dbReference type="SAM" id="Coils"/>
    </source>
</evidence>
<sequence>MDDSMAESDFAMDASSDFELPKKAPAKKAPAKKAAAAPKPKAAPKRQTTLKTTKPATKTKKPPTPVSDDENSDADIHIDNDDDDSLLADTPPKKAAPKKAPAKKAAAKPLQEIDNESFTAEGADMDASDNDKMVQPKPKKGSATSQYQKLTQLEHIIKRPDTYIGSVERLEKQMWVYNSENEAIESREISYVPGLYKIFDEILVNAADNKQRDKNMNEIKVWIDREKGEIAVRNNGRGIPQKVTGGRNGYGAKLCNVFSTKFILETVDSKQGKKYSQTWHDNMTKKDKAKITSVKTDDYTKITFYPDFSKFNMDKMDDDFEALAKRRVYDMAGTCPGVKVFLNDTRIKINKFKQYMEMYTKAIKTESLINEGVNNQVILTDNPNERWEVGFAVSDGSFQQVSFVNSIATTSGGTHVNYVADQIVNKLLEIVKKKNKGGVALKPAQIPFNSQTKEQLTTKSSQFGSKCVLSDKFLKDIAKTEAVNNIMHFAQQKADQVLKKSDGNRRTRMSNTKLTDANKAGTKDGYKCTLILTEGDSAAMLALAGRAVVNQDLFGVFPLRGKMLNVRDASIDQISKNQEIQNIKQFMGLQHKKEYTDTKSLRYGHLMIMTDQDHDGSHIKGLLINFLQVQFPSLLKIPGFLLEFITPIVKVYKGDPKFPKAKKDFFTIPEYEAWKQEPGHDRGWEHKYLKGLGTSDTRDAEIYFSDLDKHLKEFHTMQEHEKQLIDLAFSKKKADDRKMWLQNFVPGTYLDMSGKEKITYDDFINKELILFSMADNFRSIPSLVDGFKPGQRKILYTALRRNMKKDVKVVEFAGSVSGLTAYSYGEASLQQTIIGLAQTFVGSNNINILEPSGNFGSRLQGGSDAASARYIYTRLSPFARRIFNAHDEPLLTYNTDDGKTIEPETYIPIVPMVLVNGADGIGTGWSTSIPNYNPVDVIENIKRRMAGSSKTDMKPMQPWFRGWTGDVEDIGNGRFKFTGTIEHKDNNTVEVTELPVRFWTQDFKAHLEEIIKAEKTPSFIKDYSEYNTPEKVHFIITLDDKGMKVALDKGLEDQFKLSRTMATTNLVAFDGQGRIHKYETPLDIMEEFYHIRLAFYEKRKQYLLNEMQKELDKLSNQSRFVQMIIDGKLIVSKKKKSVLVTELHKLNFKPIPKLADAKKQGEFEEIVEEEDEDAAPGANDFDYLLGMAIWSLTQERVEKLLKQIGDKEAEVDALIKLSPRDLWTTDLDELLEEWHTQLELEETRAKKSKGRGRRTSHKLGLLGNSKKRKSDDSDDDDDDDFVVSKKPKTAAKSSAASKTAPAARSKVSKGATSLLDNFLTRPATTKPPGVFPVVDGIEQQPVEQPPAVKAGLIAPSDITKPLVKRKMTKIEDSDDDIEMVSEPVAKAPVRRIKTSLDTDDEEEVRPAVKAAAKPAAKPAPKKKPVIESDSGDDDVEMFDAAKMKPAAQPATTSRAGRAATKKPVKYAADSDEDMSDDDLGDISKMVKEIPSAVAGRSLLSNSAHRTGASHSIKSSHARKESVEPVDDTDWAELAKGTPAKPIAQATAATNFSDDEDANMDDDSILLSTRKPQPLKTISKTATKPTASTTAKAKKPAVAPAKTLSPAAKAYAAKHRQSISCISQKTALDSEDEDDDLANDILSDDDEDMPSPAAPAAARPSRRAAAAKPKAKYVLDDEDEESEEDDFEEEEDEEEETFNDDSE</sequence>
<feature type="region of interest" description="Disordered" evidence="15">
    <location>
        <begin position="1390"/>
        <end position="1479"/>
    </location>
</feature>
<dbReference type="Pfam" id="PF00204">
    <property type="entry name" value="DNA_gyraseB"/>
    <property type="match status" value="1"/>
</dbReference>
<dbReference type="CDD" id="cd03365">
    <property type="entry name" value="TOPRIM_TopoIIA"/>
    <property type="match status" value="1"/>
</dbReference>
<evidence type="ECO:0000256" key="8">
    <source>
        <dbReference type="ARBA" id="ARBA00022842"/>
    </source>
</evidence>
<evidence type="ECO:0000313" key="18">
    <source>
        <dbReference type="EMBL" id="CAD0095636.1"/>
    </source>
</evidence>
<keyword evidence="6 13" id="KW-0547">Nucleotide-binding</keyword>
<dbReference type="GO" id="GO:0005524">
    <property type="term" value="F:ATP binding"/>
    <property type="evidence" value="ECO:0007669"/>
    <property type="project" value="UniProtKB-UniRule"/>
</dbReference>
<dbReference type="Pfam" id="PF00521">
    <property type="entry name" value="DNA_topoisoIV"/>
    <property type="match status" value="1"/>
</dbReference>
<dbReference type="OrthoDB" id="276498at2759"/>
<dbReference type="GO" id="GO:0003918">
    <property type="term" value="F:DNA topoisomerase type II (double strand cut, ATP-hydrolyzing) activity"/>
    <property type="evidence" value="ECO:0007669"/>
    <property type="project" value="UniProtKB-UniRule"/>
</dbReference>
<evidence type="ECO:0000256" key="3">
    <source>
        <dbReference type="ARBA" id="ARBA00001946"/>
    </source>
</evidence>
<feature type="domain" description="Topo IIA-type catalytic" evidence="17">
    <location>
        <begin position="780"/>
        <end position="1227"/>
    </location>
</feature>
<feature type="compositionally biased region" description="Polar residues" evidence="15">
    <location>
        <begin position="1498"/>
        <end position="1514"/>
    </location>
</feature>
<dbReference type="Proteomes" id="UP000714618">
    <property type="component" value="Unassembled WGS sequence"/>
</dbReference>
<keyword evidence="11 12" id="KW-0413">Isomerase</keyword>
<dbReference type="PRINTS" id="PR01158">
    <property type="entry name" value="TOPISMRASEII"/>
</dbReference>
<dbReference type="PANTHER" id="PTHR10169">
    <property type="entry name" value="DNA TOPOISOMERASE/GYRASE"/>
    <property type="match status" value="1"/>
</dbReference>
<proteinExistence type="inferred from homology"/>
<dbReference type="PRINTS" id="PR00418">
    <property type="entry name" value="TPI2FAMILY"/>
</dbReference>
<dbReference type="InterPro" id="IPR013759">
    <property type="entry name" value="Topo_IIA_B_C"/>
</dbReference>
<dbReference type="PANTHER" id="PTHR10169:SF38">
    <property type="entry name" value="DNA TOPOISOMERASE 2"/>
    <property type="match status" value="1"/>
</dbReference>
<keyword evidence="10 12" id="KW-0238">DNA-binding</keyword>
<protein>
    <recommendedName>
        <fullName evidence="13">DNA topoisomerase 2</fullName>
        <ecNumber evidence="13">5.6.2.2</ecNumber>
    </recommendedName>
</protein>
<dbReference type="InterPro" id="IPR002205">
    <property type="entry name" value="Topo_IIA_dom_A"/>
</dbReference>
<evidence type="ECO:0000256" key="5">
    <source>
        <dbReference type="ARBA" id="ARBA00022723"/>
    </source>
</evidence>
<dbReference type="InterPro" id="IPR014721">
    <property type="entry name" value="Ribsml_uS5_D2-typ_fold_subgr"/>
</dbReference>
<feature type="domain" description="Toprim" evidence="16">
    <location>
        <begin position="528"/>
        <end position="642"/>
    </location>
</feature>
<keyword evidence="8" id="KW-0460">Magnesium</keyword>
<dbReference type="PROSITE" id="PS50880">
    <property type="entry name" value="TOPRIM"/>
    <property type="match status" value="1"/>
</dbReference>
<dbReference type="Gene3D" id="3.30.1490.30">
    <property type="match status" value="1"/>
</dbReference>
<feature type="compositionally biased region" description="Low complexity" evidence="15">
    <location>
        <begin position="1407"/>
        <end position="1418"/>
    </location>
</feature>
<feature type="compositionally biased region" description="Low complexity" evidence="15">
    <location>
        <begin position="1290"/>
        <end position="1305"/>
    </location>
</feature>
<evidence type="ECO:0000256" key="10">
    <source>
        <dbReference type="ARBA" id="ARBA00023125"/>
    </source>
</evidence>
<keyword evidence="14" id="KW-0175">Coiled coil</keyword>
<feature type="region of interest" description="Disordered" evidence="15">
    <location>
        <begin position="1495"/>
        <end position="1602"/>
    </location>
</feature>
<feature type="coiled-coil region" evidence="14">
    <location>
        <begin position="1097"/>
        <end position="1124"/>
    </location>
</feature>
<dbReference type="Gene3D" id="3.90.199.10">
    <property type="entry name" value="Topoisomerase II, domain 5"/>
    <property type="match status" value="1"/>
</dbReference>
<feature type="compositionally biased region" description="Basic residues" evidence="15">
    <location>
        <begin position="95"/>
        <end position="106"/>
    </location>
</feature>
<dbReference type="InterPro" id="IPR013757">
    <property type="entry name" value="Topo_IIA_A_a_sf"/>
</dbReference>
<dbReference type="InterPro" id="IPR013760">
    <property type="entry name" value="Topo_IIA-like_dom_sf"/>
</dbReference>
<feature type="compositionally biased region" description="Acidic residues" evidence="15">
    <location>
        <begin position="1552"/>
        <end position="1563"/>
    </location>
</feature>
<dbReference type="EMBL" id="CAIJEO010000006">
    <property type="protein sequence ID" value="CAD0095636.1"/>
    <property type="molecule type" value="Genomic_DNA"/>
</dbReference>
<dbReference type="InterPro" id="IPR031660">
    <property type="entry name" value="TOPRIM_C"/>
</dbReference>
<dbReference type="SMART" id="SM00433">
    <property type="entry name" value="TOP2c"/>
    <property type="match status" value="1"/>
</dbReference>
<dbReference type="Gene3D" id="3.30.1360.40">
    <property type="match status" value="1"/>
</dbReference>
<feature type="compositionally biased region" description="Acidic residues" evidence="15">
    <location>
        <begin position="1469"/>
        <end position="1479"/>
    </location>
</feature>
<dbReference type="GO" id="GO:0005634">
    <property type="term" value="C:nucleus"/>
    <property type="evidence" value="ECO:0007669"/>
    <property type="project" value="TreeGrafter"/>
</dbReference>
<comment type="cofactor">
    <cofactor evidence="3">
        <name>Mg(2+)</name>
        <dbReference type="ChEBI" id="CHEBI:18420"/>
    </cofactor>
</comment>
<evidence type="ECO:0000259" key="17">
    <source>
        <dbReference type="PROSITE" id="PS52040"/>
    </source>
</evidence>
<dbReference type="GO" id="GO:0046872">
    <property type="term" value="F:metal ion binding"/>
    <property type="evidence" value="ECO:0007669"/>
    <property type="project" value="UniProtKB-KW"/>
</dbReference>
<feature type="compositionally biased region" description="Low complexity" evidence="15">
    <location>
        <begin position="1575"/>
        <end position="1602"/>
    </location>
</feature>
<evidence type="ECO:0000256" key="12">
    <source>
        <dbReference type="PROSITE-ProRule" id="PRU01384"/>
    </source>
</evidence>
<keyword evidence="19" id="KW-1185">Reference proteome</keyword>
<dbReference type="SUPFAM" id="SSF56719">
    <property type="entry name" value="Type II DNA topoisomerase"/>
    <property type="match status" value="1"/>
</dbReference>
<dbReference type="InterPro" id="IPR001154">
    <property type="entry name" value="TopoII_euk"/>
</dbReference>
<dbReference type="InterPro" id="IPR020568">
    <property type="entry name" value="Ribosomal_Su5_D2-typ_SF"/>
</dbReference>
<evidence type="ECO:0000313" key="19">
    <source>
        <dbReference type="Proteomes" id="UP000714618"/>
    </source>
</evidence>
<keyword evidence="7 13" id="KW-0067">ATP-binding</keyword>
<feature type="region of interest" description="Disordered" evidence="15">
    <location>
        <begin position="1242"/>
        <end position="1310"/>
    </location>
</feature>
<evidence type="ECO:0000256" key="7">
    <source>
        <dbReference type="ARBA" id="ARBA00022840"/>
    </source>
</evidence>
<dbReference type="FunFam" id="3.90.199.10:FF:000002">
    <property type="entry name" value="DNA topoisomerase 2"/>
    <property type="match status" value="1"/>
</dbReference>
<dbReference type="Gene3D" id="3.30.230.10">
    <property type="match status" value="1"/>
</dbReference>
<dbReference type="Gene3D" id="3.40.50.670">
    <property type="match status" value="1"/>
</dbReference>
<evidence type="ECO:0000256" key="15">
    <source>
        <dbReference type="SAM" id="MobiDB-lite"/>
    </source>
</evidence>
<evidence type="ECO:0000256" key="6">
    <source>
        <dbReference type="ARBA" id="ARBA00022741"/>
    </source>
</evidence>
<feature type="active site" description="O-(5'-phospho-DNA)-tyrosine intermediate" evidence="12">
    <location>
        <position position="870"/>
    </location>
</feature>
<feature type="compositionally biased region" description="Basic residues" evidence="15">
    <location>
        <begin position="1246"/>
        <end position="1257"/>
    </location>
</feature>
<comment type="similarity">
    <text evidence="4 13">Belongs to the type II topoisomerase family.</text>
</comment>
<feature type="compositionally biased region" description="Acidic residues" evidence="15">
    <location>
        <begin position="1272"/>
        <end position="1281"/>
    </location>
</feature>
<dbReference type="SUPFAM" id="SSF54211">
    <property type="entry name" value="Ribosomal protein S5 domain 2-like"/>
    <property type="match status" value="1"/>
</dbReference>
<feature type="region of interest" description="Disordered" evidence="15">
    <location>
        <begin position="1"/>
        <end position="146"/>
    </location>
</feature>
<keyword evidence="9 12" id="KW-0799">Topoisomerase</keyword>